<dbReference type="AlphaFoldDB" id="A0A9P4H6A0"/>
<evidence type="ECO:0000256" key="3">
    <source>
        <dbReference type="ARBA" id="ARBA00023002"/>
    </source>
</evidence>
<dbReference type="PANTHER" id="PTHR45348">
    <property type="entry name" value="HYPOTHETICAL OXIDOREDUCTASE (EUROFUNG)"/>
    <property type="match status" value="1"/>
</dbReference>
<comment type="similarity">
    <text evidence="1">Belongs to the zinc-containing alcohol dehydrogenase family.</text>
</comment>
<dbReference type="SUPFAM" id="SSF50129">
    <property type="entry name" value="GroES-like"/>
    <property type="match status" value="1"/>
</dbReference>
<dbReference type="Gene3D" id="3.40.50.720">
    <property type="entry name" value="NAD(P)-binding Rossmann-like Domain"/>
    <property type="match status" value="1"/>
</dbReference>
<dbReference type="Proteomes" id="UP000799777">
    <property type="component" value="Unassembled WGS sequence"/>
</dbReference>
<comment type="subunit">
    <text evidence="2">Monomer.</text>
</comment>
<evidence type="ECO:0000313" key="6">
    <source>
        <dbReference type="Proteomes" id="UP000799777"/>
    </source>
</evidence>
<proteinExistence type="inferred from homology"/>
<dbReference type="SUPFAM" id="SSF51735">
    <property type="entry name" value="NAD(P)-binding Rossmann-fold domains"/>
    <property type="match status" value="1"/>
</dbReference>
<gene>
    <name evidence="5" type="ORF">EK21DRAFT_90772</name>
</gene>
<dbReference type="InterPro" id="IPR020843">
    <property type="entry name" value="ER"/>
</dbReference>
<dbReference type="InterPro" id="IPR011032">
    <property type="entry name" value="GroES-like_sf"/>
</dbReference>
<protein>
    <submittedName>
        <fullName evidence="5">GroES-like protein</fullName>
    </submittedName>
</protein>
<dbReference type="SMART" id="SM00829">
    <property type="entry name" value="PKS_ER"/>
    <property type="match status" value="1"/>
</dbReference>
<feature type="domain" description="Enoyl reductase (ER)" evidence="4">
    <location>
        <begin position="13"/>
        <end position="343"/>
    </location>
</feature>
<dbReference type="CDD" id="cd08249">
    <property type="entry name" value="enoyl_reductase_like"/>
    <property type="match status" value="1"/>
</dbReference>
<accession>A0A9P4H6A0</accession>
<name>A0A9P4H6A0_9PLEO</name>
<dbReference type="OrthoDB" id="3509362at2759"/>
<dbReference type="GO" id="GO:0016651">
    <property type="term" value="F:oxidoreductase activity, acting on NAD(P)H"/>
    <property type="evidence" value="ECO:0007669"/>
    <property type="project" value="InterPro"/>
</dbReference>
<dbReference type="EMBL" id="ML978214">
    <property type="protein sequence ID" value="KAF2028354.1"/>
    <property type="molecule type" value="Genomic_DNA"/>
</dbReference>
<dbReference type="PANTHER" id="PTHR45348:SF2">
    <property type="entry name" value="ZINC-TYPE ALCOHOL DEHYDROGENASE-LIKE PROTEIN C2E1P3.01"/>
    <property type="match status" value="1"/>
</dbReference>
<comment type="caution">
    <text evidence="5">The sequence shown here is derived from an EMBL/GenBank/DDBJ whole genome shotgun (WGS) entry which is preliminary data.</text>
</comment>
<organism evidence="5 6">
    <name type="scientific">Setomelanomma holmii</name>
    <dbReference type="NCBI Taxonomy" id="210430"/>
    <lineage>
        <taxon>Eukaryota</taxon>
        <taxon>Fungi</taxon>
        <taxon>Dikarya</taxon>
        <taxon>Ascomycota</taxon>
        <taxon>Pezizomycotina</taxon>
        <taxon>Dothideomycetes</taxon>
        <taxon>Pleosporomycetidae</taxon>
        <taxon>Pleosporales</taxon>
        <taxon>Pleosporineae</taxon>
        <taxon>Phaeosphaeriaceae</taxon>
        <taxon>Setomelanomma</taxon>
    </lineage>
</organism>
<dbReference type="InterPro" id="IPR047122">
    <property type="entry name" value="Trans-enoyl_RdTase-like"/>
</dbReference>
<dbReference type="InterPro" id="IPR013149">
    <property type="entry name" value="ADH-like_C"/>
</dbReference>
<keyword evidence="6" id="KW-1185">Reference proteome</keyword>
<reference evidence="5" key="1">
    <citation type="journal article" date="2020" name="Stud. Mycol.">
        <title>101 Dothideomycetes genomes: a test case for predicting lifestyles and emergence of pathogens.</title>
        <authorList>
            <person name="Haridas S."/>
            <person name="Albert R."/>
            <person name="Binder M."/>
            <person name="Bloem J."/>
            <person name="Labutti K."/>
            <person name="Salamov A."/>
            <person name="Andreopoulos B."/>
            <person name="Baker S."/>
            <person name="Barry K."/>
            <person name="Bills G."/>
            <person name="Bluhm B."/>
            <person name="Cannon C."/>
            <person name="Castanera R."/>
            <person name="Culley D."/>
            <person name="Daum C."/>
            <person name="Ezra D."/>
            <person name="Gonzalez J."/>
            <person name="Henrissat B."/>
            <person name="Kuo A."/>
            <person name="Liang C."/>
            <person name="Lipzen A."/>
            <person name="Lutzoni F."/>
            <person name="Magnuson J."/>
            <person name="Mondo S."/>
            <person name="Nolan M."/>
            <person name="Ohm R."/>
            <person name="Pangilinan J."/>
            <person name="Park H.-J."/>
            <person name="Ramirez L."/>
            <person name="Alfaro M."/>
            <person name="Sun H."/>
            <person name="Tritt A."/>
            <person name="Yoshinaga Y."/>
            <person name="Zwiers L.-H."/>
            <person name="Turgeon B."/>
            <person name="Goodwin S."/>
            <person name="Spatafora J."/>
            <person name="Crous P."/>
            <person name="Grigoriev I."/>
        </authorList>
    </citation>
    <scope>NUCLEOTIDE SEQUENCE</scope>
    <source>
        <strain evidence="5">CBS 110217</strain>
    </source>
</reference>
<dbReference type="Pfam" id="PF00107">
    <property type="entry name" value="ADH_zinc_N"/>
    <property type="match status" value="1"/>
</dbReference>
<dbReference type="Gene3D" id="3.90.180.10">
    <property type="entry name" value="Medium-chain alcohol dehydrogenases, catalytic domain"/>
    <property type="match status" value="1"/>
</dbReference>
<dbReference type="InterPro" id="IPR013154">
    <property type="entry name" value="ADH-like_N"/>
</dbReference>
<evidence type="ECO:0000256" key="1">
    <source>
        <dbReference type="ARBA" id="ARBA00008072"/>
    </source>
</evidence>
<dbReference type="InterPro" id="IPR036291">
    <property type="entry name" value="NAD(P)-bd_dom_sf"/>
</dbReference>
<evidence type="ECO:0000313" key="5">
    <source>
        <dbReference type="EMBL" id="KAF2028354.1"/>
    </source>
</evidence>
<evidence type="ECO:0000256" key="2">
    <source>
        <dbReference type="ARBA" id="ARBA00011245"/>
    </source>
</evidence>
<sequence>MSNRAAFLETAKGKFTVRDTERPEPGDGEVLVKVQACAIQPADEKVAKLAMIPVEYPAVLGSPVAGVVEALGAGVNKVAVGDRVVCGTKIFTHKKVKYGGLQRFSVVDESEIVEIGDVDFTKAVTLASYTPPGALFGDLTLNMHRPTVPASELPESEKGKKILIWGGSSAMGSLSISYAKLAGYIVISTSSSHNFDLLKACGADYVFDHSDPSTIEAIRDLFPIDYWIDTISLKPSVSTIVKILAPEGKPVTKANILVLLPPVMFGITEFPEGIRVQFHRFSTHSPENAEWHRHFLAQDGLIEQAIKSGDLKAVPAEVLGGLESVAEGIEKLHRGVSGSKIVIQPWD</sequence>
<dbReference type="Pfam" id="PF08240">
    <property type="entry name" value="ADH_N"/>
    <property type="match status" value="1"/>
</dbReference>
<keyword evidence="3" id="KW-0560">Oxidoreductase</keyword>
<evidence type="ECO:0000259" key="4">
    <source>
        <dbReference type="SMART" id="SM00829"/>
    </source>
</evidence>